<dbReference type="Gene3D" id="3.40.30.10">
    <property type="entry name" value="Glutaredoxin"/>
    <property type="match status" value="1"/>
</dbReference>
<protein>
    <recommendedName>
        <fullName evidence="3">Thioredoxin-like fold domain-containing protein</fullName>
    </recommendedName>
</protein>
<evidence type="ECO:0000256" key="2">
    <source>
        <dbReference type="SAM" id="Phobius"/>
    </source>
</evidence>
<name>A0A919U101_9CELL</name>
<proteinExistence type="predicted"/>
<feature type="region of interest" description="Disordered" evidence="1">
    <location>
        <begin position="71"/>
        <end position="105"/>
    </location>
</feature>
<dbReference type="Pfam" id="PF13462">
    <property type="entry name" value="Thioredoxin_4"/>
    <property type="match status" value="1"/>
</dbReference>
<keyword evidence="2" id="KW-1133">Transmembrane helix</keyword>
<dbReference type="SUPFAM" id="SSF52833">
    <property type="entry name" value="Thioredoxin-like"/>
    <property type="match status" value="1"/>
</dbReference>
<evidence type="ECO:0000313" key="5">
    <source>
        <dbReference type="Proteomes" id="UP000632740"/>
    </source>
</evidence>
<dbReference type="Proteomes" id="UP000632740">
    <property type="component" value="Unassembled WGS sequence"/>
</dbReference>
<dbReference type="InterPro" id="IPR036249">
    <property type="entry name" value="Thioredoxin-like_sf"/>
</dbReference>
<reference evidence="4" key="1">
    <citation type="submission" date="2021-01" db="EMBL/GenBank/DDBJ databases">
        <title>Whole genome shotgun sequence of Cellulomonas chitinilytica NBRC 110799.</title>
        <authorList>
            <person name="Komaki H."/>
            <person name="Tamura T."/>
        </authorList>
    </citation>
    <scope>NUCLEOTIDE SEQUENCE</scope>
    <source>
        <strain evidence="4">NBRC 110799</strain>
    </source>
</reference>
<dbReference type="EMBL" id="BONK01000012">
    <property type="protein sequence ID" value="GIG22553.1"/>
    <property type="molecule type" value="Genomic_DNA"/>
</dbReference>
<sequence length="301" mass="31710">MPTNDPRPTKSQRRDDARAKALAMRKEQERKAKRNRLLAIIGLGVVVVALVAVAFFIVKQDRDTAAANSTVAYGGGGDDVKPPSLSDVTAPEPANESGAIPVGKDGVGKAGDDDVLVKVYFDFMCPYCGQFDSINSKALDDIVAGGGVTVDYHPLAFLDRASKGTFYSTRAANAAAIVADKDPEHFTAFVTALYANQPEENTTGLTDKEIEKVATDAGVPADVAATFTTTVDGTFETTDGTSKDGTWRTFAPWVAATTNQATTDLPKLSTPTILIDGQAFEDWSKEGALQAAVEAAKAAKG</sequence>
<evidence type="ECO:0000256" key="1">
    <source>
        <dbReference type="SAM" id="MobiDB-lite"/>
    </source>
</evidence>
<keyword evidence="2" id="KW-0472">Membrane</keyword>
<evidence type="ECO:0000313" key="4">
    <source>
        <dbReference type="EMBL" id="GIG22553.1"/>
    </source>
</evidence>
<dbReference type="AlphaFoldDB" id="A0A919U101"/>
<organism evidence="4 5">
    <name type="scientific">Cellulomonas chitinilytica</name>
    <dbReference type="NCBI Taxonomy" id="398759"/>
    <lineage>
        <taxon>Bacteria</taxon>
        <taxon>Bacillati</taxon>
        <taxon>Actinomycetota</taxon>
        <taxon>Actinomycetes</taxon>
        <taxon>Micrococcales</taxon>
        <taxon>Cellulomonadaceae</taxon>
        <taxon>Cellulomonas</taxon>
    </lineage>
</organism>
<feature type="domain" description="Thioredoxin-like fold" evidence="3">
    <location>
        <begin position="115"/>
        <end position="294"/>
    </location>
</feature>
<dbReference type="InterPro" id="IPR012336">
    <property type="entry name" value="Thioredoxin-like_fold"/>
</dbReference>
<dbReference type="RefSeq" id="WP_203757427.1">
    <property type="nucleotide sequence ID" value="NZ_BONK01000012.1"/>
</dbReference>
<keyword evidence="5" id="KW-1185">Reference proteome</keyword>
<evidence type="ECO:0000259" key="3">
    <source>
        <dbReference type="Pfam" id="PF13462"/>
    </source>
</evidence>
<accession>A0A919U101</accession>
<dbReference type="CDD" id="cd02972">
    <property type="entry name" value="DsbA_family"/>
    <property type="match status" value="1"/>
</dbReference>
<gene>
    <name evidence="4" type="ORF">Cch01nite_32770</name>
</gene>
<feature type="transmembrane region" description="Helical" evidence="2">
    <location>
        <begin position="37"/>
        <end position="58"/>
    </location>
</feature>
<keyword evidence="2" id="KW-0812">Transmembrane</keyword>
<comment type="caution">
    <text evidence="4">The sequence shown here is derived from an EMBL/GenBank/DDBJ whole genome shotgun (WGS) entry which is preliminary data.</text>
</comment>